<dbReference type="PROSITE" id="PS51897">
    <property type="entry name" value="ANNEXIN_2"/>
    <property type="match status" value="1"/>
</dbReference>
<feature type="compositionally biased region" description="Polar residues" evidence="4">
    <location>
        <begin position="1"/>
        <end position="19"/>
    </location>
</feature>
<dbReference type="EMBL" id="MTYI01000048">
    <property type="protein sequence ID" value="PNP56270.1"/>
    <property type="molecule type" value="Genomic_DNA"/>
</dbReference>
<keyword evidence="3" id="KW-0041">Annexin</keyword>
<proteinExistence type="inferred from homology"/>
<dbReference type="GO" id="GO:0005737">
    <property type="term" value="C:cytoplasm"/>
    <property type="evidence" value="ECO:0007669"/>
    <property type="project" value="TreeGrafter"/>
</dbReference>
<evidence type="ECO:0000256" key="3">
    <source>
        <dbReference type="ARBA" id="ARBA00023216"/>
    </source>
</evidence>
<sequence>MNYNSGQFGQTTGHQNQQWPNSPLPPNPNSTPGLNQSYYDSGPLPPAAQHHHPHPFLSAPPTHQYPAQITPNYGAVPPGQYAQNAPQPPYGQQPGGSQQYPQQYSQQYTQQQPIYTQNADVTSQPQSNLQWQLQQRPRDASVPEEQQYKIYVLPTPASPGYDGSQPDYMQHINTTADVNLLISAMRGGGRMYTALIRVLANPKYQDPWALHQLRTNYYSRTRLNLAEQIEQKSQGFFQVALTALFMSPLNYDVYTLQRALSSDVTDVEALNDVLLCRSNADIRAIVNKYKSIKGDDLAQLIESKVETSLFHLYSPILSGTRAENTVPAIYAEVEYEVLKICQIGNPPSIDTTPIVDILASANTAQLRAISSFYEMKYQRILYDDISQKFCGCTEKNGLLRILAFATDSGKSDEARLWDALGQSTRDYSIFTYRALRLYWSGIGALQELHDASMKSDGKLIKTQLDHKLPDGDYRDLMIALIGEKSKPKPR</sequence>
<dbReference type="InterPro" id="IPR037104">
    <property type="entry name" value="Annexin_sf"/>
</dbReference>
<dbReference type="Pfam" id="PF00191">
    <property type="entry name" value="Annexin"/>
    <property type="match status" value="1"/>
</dbReference>
<dbReference type="OrthoDB" id="37886at2759"/>
<dbReference type="GO" id="GO:0005886">
    <property type="term" value="C:plasma membrane"/>
    <property type="evidence" value="ECO:0007669"/>
    <property type="project" value="TreeGrafter"/>
</dbReference>
<evidence type="ECO:0000256" key="2">
    <source>
        <dbReference type="ARBA" id="ARBA00022737"/>
    </source>
</evidence>
<name>A0A2K0UEP6_TRIHA</name>
<evidence type="ECO:0008006" key="7">
    <source>
        <dbReference type="Google" id="ProtNLM"/>
    </source>
</evidence>
<evidence type="ECO:0000313" key="6">
    <source>
        <dbReference type="Proteomes" id="UP000236290"/>
    </source>
</evidence>
<protein>
    <recommendedName>
        <fullName evidence="7">Annexin</fullName>
    </recommendedName>
</protein>
<dbReference type="PANTHER" id="PTHR10502">
    <property type="entry name" value="ANNEXIN"/>
    <property type="match status" value="1"/>
</dbReference>
<evidence type="ECO:0000256" key="4">
    <source>
        <dbReference type="SAM" id="MobiDB-lite"/>
    </source>
</evidence>
<reference evidence="5 6" key="1">
    <citation type="submission" date="2017-02" db="EMBL/GenBank/DDBJ databases">
        <title>Genomes of Trichoderma spp. with biocontrol activity.</title>
        <authorList>
            <person name="Gardiner D."/>
            <person name="Kazan K."/>
            <person name="Vos C."/>
            <person name="Harvey P."/>
        </authorList>
    </citation>
    <scope>NUCLEOTIDE SEQUENCE [LARGE SCALE GENOMIC DNA]</scope>
    <source>
        <strain evidence="5 6">Tr1</strain>
    </source>
</reference>
<dbReference type="InterPro" id="IPR018502">
    <property type="entry name" value="Annexin_repeat"/>
</dbReference>
<comment type="similarity">
    <text evidence="1">Belongs to the annexin family.</text>
</comment>
<dbReference type="GO" id="GO:0005634">
    <property type="term" value="C:nucleus"/>
    <property type="evidence" value="ECO:0007669"/>
    <property type="project" value="TreeGrafter"/>
</dbReference>
<dbReference type="GO" id="GO:0005509">
    <property type="term" value="F:calcium ion binding"/>
    <property type="evidence" value="ECO:0007669"/>
    <property type="project" value="InterPro"/>
</dbReference>
<dbReference type="Proteomes" id="UP000236290">
    <property type="component" value="Unassembled WGS sequence"/>
</dbReference>
<keyword evidence="2" id="KW-0677">Repeat</keyword>
<feature type="compositionally biased region" description="Low complexity" evidence="4">
    <location>
        <begin position="92"/>
        <end position="109"/>
    </location>
</feature>
<feature type="region of interest" description="Disordered" evidence="4">
    <location>
        <begin position="1"/>
        <end position="109"/>
    </location>
</feature>
<dbReference type="AlphaFoldDB" id="A0A2K0UEP6"/>
<evidence type="ECO:0000313" key="5">
    <source>
        <dbReference type="EMBL" id="PNP56270.1"/>
    </source>
</evidence>
<evidence type="ECO:0000256" key="1">
    <source>
        <dbReference type="ARBA" id="ARBA00007831"/>
    </source>
</evidence>
<dbReference type="GO" id="GO:0005544">
    <property type="term" value="F:calcium-dependent phospholipid binding"/>
    <property type="evidence" value="ECO:0007669"/>
    <property type="project" value="InterPro"/>
</dbReference>
<dbReference type="PANTHER" id="PTHR10502:SF102">
    <property type="entry name" value="ANNEXIN B11"/>
    <property type="match status" value="1"/>
</dbReference>
<dbReference type="GO" id="GO:0001786">
    <property type="term" value="F:phosphatidylserine binding"/>
    <property type="evidence" value="ECO:0007669"/>
    <property type="project" value="TreeGrafter"/>
</dbReference>
<gene>
    <name evidence="5" type="ORF">THARTR1_03795</name>
</gene>
<dbReference type="GO" id="GO:0012506">
    <property type="term" value="C:vesicle membrane"/>
    <property type="evidence" value="ECO:0007669"/>
    <property type="project" value="TreeGrafter"/>
</dbReference>
<dbReference type="SUPFAM" id="SSF47874">
    <property type="entry name" value="Annexin"/>
    <property type="match status" value="1"/>
</dbReference>
<comment type="caution">
    <text evidence="5">The sequence shown here is derived from an EMBL/GenBank/DDBJ whole genome shotgun (WGS) entry which is preliminary data.</text>
</comment>
<dbReference type="Gene3D" id="1.10.220.10">
    <property type="entry name" value="Annexin"/>
    <property type="match status" value="3"/>
</dbReference>
<accession>A0A2K0UEP6</accession>
<organism evidence="5 6">
    <name type="scientific">Trichoderma harzianum</name>
    <name type="common">Hypocrea lixii</name>
    <dbReference type="NCBI Taxonomy" id="5544"/>
    <lineage>
        <taxon>Eukaryota</taxon>
        <taxon>Fungi</taxon>
        <taxon>Dikarya</taxon>
        <taxon>Ascomycota</taxon>
        <taxon>Pezizomycotina</taxon>
        <taxon>Sordariomycetes</taxon>
        <taxon>Hypocreomycetidae</taxon>
        <taxon>Hypocreales</taxon>
        <taxon>Hypocreaceae</taxon>
        <taxon>Trichoderma</taxon>
    </lineage>
</organism>